<evidence type="ECO:0000256" key="2">
    <source>
        <dbReference type="ARBA" id="ARBA00022980"/>
    </source>
</evidence>
<dbReference type="Proteomes" id="UP000034471">
    <property type="component" value="Unassembled WGS sequence"/>
</dbReference>
<dbReference type="SUPFAM" id="SSF55282">
    <property type="entry name" value="RL5-like"/>
    <property type="match status" value="1"/>
</dbReference>
<name>A0A0G0H844_9BACT</name>
<dbReference type="GO" id="GO:0019843">
    <property type="term" value="F:rRNA binding"/>
    <property type="evidence" value="ECO:0007669"/>
    <property type="project" value="UniProtKB-UniRule"/>
</dbReference>
<evidence type="ECO:0000256" key="5">
    <source>
        <dbReference type="HAMAP-Rule" id="MF_01333"/>
    </source>
</evidence>
<dbReference type="FunFam" id="3.30.1440.10:FF:000001">
    <property type="entry name" value="50S ribosomal protein L5"/>
    <property type="match status" value="1"/>
</dbReference>
<dbReference type="GO" id="GO:0005840">
    <property type="term" value="C:ribosome"/>
    <property type="evidence" value="ECO:0007669"/>
    <property type="project" value="UniProtKB-KW"/>
</dbReference>
<accession>A0A0G0H844</accession>
<evidence type="ECO:0000256" key="1">
    <source>
        <dbReference type="ARBA" id="ARBA00008553"/>
    </source>
</evidence>
<dbReference type="InterPro" id="IPR031310">
    <property type="entry name" value="Ribosomal_uL5_N"/>
</dbReference>
<proteinExistence type="inferred from homology"/>
<comment type="function">
    <text evidence="5">This is 1 of the proteins that bind and probably mediate the attachment of the 5S RNA into the large ribosomal subunit, where it forms part of the central protuberance. In the 70S ribosome it contacts protein S13 of the 30S subunit (bridge B1b), connecting the 2 subunits; this bridge is implicated in subunit movement. Contacts the P site tRNA; the 5S rRNA and some of its associated proteins might help stabilize positioning of ribosome-bound tRNAs.</text>
</comment>
<dbReference type="STRING" id="1618481.US54_C0012G0014"/>
<evidence type="ECO:0000313" key="10">
    <source>
        <dbReference type="Proteomes" id="UP000034471"/>
    </source>
</evidence>
<dbReference type="Gene3D" id="3.30.1440.10">
    <property type="match status" value="1"/>
</dbReference>
<dbReference type="InterPro" id="IPR020929">
    <property type="entry name" value="Ribosomal_uL5_CS"/>
</dbReference>
<sequence>MAGIKDTYNSSIKQQLKKELGIQNDFAVPRVMKVVINVGVGEAVSNKKAIENVTKQIEMIAGQKTVITKARKSIAAYKIRKGLPIGVKVTLRGKRMYYFLEKLIYIVLPRLRDFRGISHTSVDQHGNLNIGFTEQTLFPEIEYDKIDKLRGLEVTVVTSVQDHEKGKKLFEHLGIPFQKNIQ</sequence>
<organism evidence="9 10">
    <name type="scientific">Candidatus Roizmanbacteria bacterium GW2011_GWA2_37_7</name>
    <dbReference type="NCBI Taxonomy" id="1618481"/>
    <lineage>
        <taxon>Bacteria</taxon>
        <taxon>Candidatus Roizmaniibacteriota</taxon>
    </lineage>
</organism>
<dbReference type="InterPro" id="IPR020930">
    <property type="entry name" value="Ribosomal_uL5_bac-type"/>
</dbReference>
<dbReference type="HAMAP" id="MF_01333_B">
    <property type="entry name" value="Ribosomal_uL5_B"/>
    <property type="match status" value="1"/>
</dbReference>
<feature type="domain" description="Large ribosomal subunit protein uL5 C-terminal" evidence="8">
    <location>
        <begin position="84"/>
        <end position="177"/>
    </location>
</feature>
<evidence type="ECO:0000256" key="6">
    <source>
        <dbReference type="RuleBase" id="RU003930"/>
    </source>
</evidence>
<dbReference type="PATRIC" id="fig|1618481.3.peg.337"/>
<evidence type="ECO:0000259" key="8">
    <source>
        <dbReference type="Pfam" id="PF00673"/>
    </source>
</evidence>
<dbReference type="PIRSF" id="PIRSF002161">
    <property type="entry name" value="Ribosomal_L5"/>
    <property type="match status" value="1"/>
</dbReference>
<comment type="subunit">
    <text evidence="5">Part of the 50S ribosomal subunit; part of the 5S rRNA/L5/L18/L25 subcomplex. Contacts the 5S rRNA and the P site tRNA. Forms a bridge to the 30S subunit in the 70S ribosome.</text>
</comment>
<dbReference type="PANTHER" id="PTHR11994">
    <property type="entry name" value="60S RIBOSOMAL PROTEIN L11-RELATED"/>
    <property type="match status" value="1"/>
</dbReference>
<keyword evidence="2 5" id="KW-0689">Ribosomal protein</keyword>
<keyword evidence="3 5" id="KW-0687">Ribonucleoprotein</keyword>
<dbReference type="EMBL" id="LBTJ01000012">
    <property type="protein sequence ID" value="KKQ38317.1"/>
    <property type="molecule type" value="Genomic_DNA"/>
</dbReference>
<dbReference type="Pfam" id="PF00673">
    <property type="entry name" value="Ribosomal_L5_C"/>
    <property type="match status" value="1"/>
</dbReference>
<evidence type="ECO:0000259" key="7">
    <source>
        <dbReference type="Pfam" id="PF00281"/>
    </source>
</evidence>
<dbReference type="PROSITE" id="PS00358">
    <property type="entry name" value="RIBOSOMAL_L5"/>
    <property type="match status" value="1"/>
</dbReference>
<dbReference type="InterPro" id="IPR031309">
    <property type="entry name" value="Ribosomal_uL5_C"/>
</dbReference>
<keyword evidence="5" id="KW-0820">tRNA-binding</keyword>
<dbReference type="NCBIfam" id="NF000585">
    <property type="entry name" value="PRK00010.1"/>
    <property type="match status" value="1"/>
</dbReference>
<evidence type="ECO:0000256" key="4">
    <source>
        <dbReference type="ARBA" id="ARBA00035245"/>
    </source>
</evidence>
<evidence type="ECO:0000256" key="3">
    <source>
        <dbReference type="ARBA" id="ARBA00023274"/>
    </source>
</evidence>
<dbReference type="Pfam" id="PF00281">
    <property type="entry name" value="Ribosomal_L5"/>
    <property type="match status" value="1"/>
</dbReference>
<keyword evidence="5" id="KW-0699">rRNA-binding</keyword>
<dbReference type="GO" id="GO:1990904">
    <property type="term" value="C:ribonucleoprotein complex"/>
    <property type="evidence" value="ECO:0007669"/>
    <property type="project" value="UniProtKB-KW"/>
</dbReference>
<dbReference type="GO" id="GO:0006412">
    <property type="term" value="P:translation"/>
    <property type="evidence" value="ECO:0007669"/>
    <property type="project" value="UniProtKB-UniRule"/>
</dbReference>
<dbReference type="GO" id="GO:0000049">
    <property type="term" value="F:tRNA binding"/>
    <property type="evidence" value="ECO:0007669"/>
    <property type="project" value="UniProtKB-UniRule"/>
</dbReference>
<comment type="similarity">
    <text evidence="1 5 6">Belongs to the universal ribosomal protein uL5 family.</text>
</comment>
<gene>
    <name evidence="5" type="primary">rplE</name>
    <name evidence="9" type="ORF">US54_C0012G0014</name>
</gene>
<reference evidence="9 10" key="1">
    <citation type="journal article" date="2015" name="Nature">
        <title>rRNA introns, odd ribosomes, and small enigmatic genomes across a large radiation of phyla.</title>
        <authorList>
            <person name="Brown C.T."/>
            <person name="Hug L.A."/>
            <person name="Thomas B.C."/>
            <person name="Sharon I."/>
            <person name="Castelle C.J."/>
            <person name="Singh A."/>
            <person name="Wilkins M.J."/>
            <person name="Williams K.H."/>
            <person name="Banfield J.F."/>
        </authorList>
    </citation>
    <scope>NUCLEOTIDE SEQUENCE [LARGE SCALE GENOMIC DNA]</scope>
</reference>
<keyword evidence="5" id="KW-0694">RNA-binding</keyword>
<dbReference type="InterPro" id="IPR002132">
    <property type="entry name" value="Ribosomal_uL5"/>
</dbReference>
<evidence type="ECO:0000313" key="9">
    <source>
        <dbReference type="EMBL" id="KKQ38317.1"/>
    </source>
</evidence>
<dbReference type="InterPro" id="IPR022803">
    <property type="entry name" value="Ribosomal_uL5_dom_sf"/>
</dbReference>
<comment type="caution">
    <text evidence="9">The sequence shown here is derived from an EMBL/GenBank/DDBJ whole genome shotgun (WGS) entry which is preliminary data.</text>
</comment>
<dbReference type="AlphaFoldDB" id="A0A0G0H844"/>
<protein>
    <recommendedName>
        <fullName evidence="4 5">Large ribosomal subunit protein uL5</fullName>
    </recommendedName>
</protein>
<dbReference type="GO" id="GO:0003735">
    <property type="term" value="F:structural constituent of ribosome"/>
    <property type="evidence" value="ECO:0007669"/>
    <property type="project" value="InterPro"/>
</dbReference>
<feature type="domain" description="Large ribosomal subunit protein uL5 N-terminal" evidence="7">
    <location>
        <begin position="26"/>
        <end position="80"/>
    </location>
</feature>